<dbReference type="EMBL" id="JBHMCA010000051">
    <property type="protein sequence ID" value="MFB9446973.1"/>
    <property type="molecule type" value="Genomic_DNA"/>
</dbReference>
<dbReference type="Proteomes" id="UP001589608">
    <property type="component" value="Unassembled WGS sequence"/>
</dbReference>
<evidence type="ECO:0000313" key="4">
    <source>
        <dbReference type="Proteomes" id="UP001589608"/>
    </source>
</evidence>
<dbReference type="InterPro" id="IPR011033">
    <property type="entry name" value="PRC_barrel-like_sf"/>
</dbReference>
<name>A0ABV5ME89_9ACTN</name>
<proteinExistence type="predicted"/>
<dbReference type="InterPro" id="IPR014747">
    <property type="entry name" value="Bac_photo_RC_H_C"/>
</dbReference>
<feature type="domain" description="PRC-barrel" evidence="2">
    <location>
        <begin position="10"/>
        <end position="74"/>
    </location>
</feature>
<accession>A0ABV5ME89</accession>
<reference evidence="3 4" key="1">
    <citation type="submission" date="2024-09" db="EMBL/GenBank/DDBJ databases">
        <authorList>
            <person name="Sun Q."/>
            <person name="Mori K."/>
        </authorList>
    </citation>
    <scope>NUCLEOTIDE SEQUENCE [LARGE SCALE GENOMIC DNA]</scope>
    <source>
        <strain evidence="3 4">JCM 3307</strain>
    </source>
</reference>
<protein>
    <submittedName>
        <fullName evidence="3">PRC-barrel domain-containing protein</fullName>
    </submittedName>
</protein>
<sequence>MTANSPNIAALQGQDVYDREGAKVGTVGQIFADSAGQPAWASVNTGLLGMHHTLVPLNGASPREDGLQIAFDKATVKAAPNVDYSADEPLTGDQVQELYQHYQLQWDATSTEDYERGYTAGAEQTRDSYEHTESGAYDSTAPQGTYERTVPGAYDNTAPQGTYERTAPSEDSAYRAPQNDPGYRAAQERDDELLDTSTEQARIDRAAPSEEERHRLI</sequence>
<dbReference type="Pfam" id="PF05239">
    <property type="entry name" value="PRC"/>
    <property type="match status" value="1"/>
</dbReference>
<dbReference type="RefSeq" id="WP_223104948.1">
    <property type="nucleotide sequence ID" value="NZ_CP061913.1"/>
</dbReference>
<evidence type="ECO:0000313" key="3">
    <source>
        <dbReference type="EMBL" id="MFB9446973.1"/>
    </source>
</evidence>
<dbReference type="Gene3D" id="3.90.50.10">
    <property type="entry name" value="Photosynthetic Reaction Center, subunit H, domain 2"/>
    <property type="match status" value="1"/>
</dbReference>
<feature type="region of interest" description="Disordered" evidence="1">
    <location>
        <begin position="122"/>
        <end position="217"/>
    </location>
</feature>
<evidence type="ECO:0000256" key="1">
    <source>
        <dbReference type="SAM" id="MobiDB-lite"/>
    </source>
</evidence>
<gene>
    <name evidence="3" type="ORF">ACFFTR_28120</name>
</gene>
<feature type="compositionally biased region" description="Basic and acidic residues" evidence="1">
    <location>
        <begin position="124"/>
        <end position="133"/>
    </location>
</feature>
<organism evidence="3 4">
    <name type="scientific">Dactylosporangium vinaceum</name>
    <dbReference type="NCBI Taxonomy" id="53362"/>
    <lineage>
        <taxon>Bacteria</taxon>
        <taxon>Bacillati</taxon>
        <taxon>Actinomycetota</taxon>
        <taxon>Actinomycetes</taxon>
        <taxon>Micromonosporales</taxon>
        <taxon>Micromonosporaceae</taxon>
        <taxon>Dactylosporangium</taxon>
    </lineage>
</organism>
<keyword evidence="4" id="KW-1185">Reference proteome</keyword>
<feature type="compositionally biased region" description="Basic and acidic residues" evidence="1">
    <location>
        <begin position="201"/>
        <end position="217"/>
    </location>
</feature>
<dbReference type="SUPFAM" id="SSF50346">
    <property type="entry name" value="PRC-barrel domain"/>
    <property type="match status" value="1"/>
</dbReference>
<evidence type="ECO:0000259" key="2">
    <source>
        <dbReference type="Pfam" id="PF05239"/>
    </source>
</evidence>
<comment type="caution">
    <text evidence="3">The sequence shown here is derived from an EMBL/GenBank/DDBJ whole genome shotgun (WGS) entry which is preliminary data.</text>
</comment>
<dbReference type="InterPro" id="IPR027275">
    <property type="entry name" value="PRC-brl_dom"/>
</dbReference>